<evidence type="ECO:0000259" key="2">
    <source>
        <dbReference type="Pfam" id="PF01370"/>
    </source>
</evidence>
<dbReference type="Gene3D" id="3.40.50.720">
    <property type="entry name" value="NAD(P)-binding Rossmann-like Domain"/>
    <property type="match status" value="1"/>
</dbReference>
<dbReference type="InterPro" id="IPR010099">
    <property type="entry name" value="SDR39U1"/>
</dbReference>
<comment type="similarity">
    <text evidence="1">Belongs to the NAD(P)-dependent epimerase/dehydratase family. SDR39U1 subfamily.</text>
</comment>
<dbReference type="InterPro" id="IPR001509">
    <property type="entry name" value="Epimerase_deHydtase"/>
</dbReference>
<sequence>MRVVITGSSGLIGAALAASLLADGHEVLRLVRGETAEAGRARWDPEIGDLDPTLIDGADAVVCLGGAGVGDHRWSAAYKQQLRDSRIHGTALLADTIAAIPHPPKVFVAASAIGYYGDVPDAEVDESSPPGTDFLAELTVDWEAAADTATGHTRVVHPRFGIVLASSGGAFGRMLPLAKAGLGGPLGGGRQYWSVISLTDAIRALRFAIEHPNLAGPVNLTCPHPVTNGQFARELGAALHRPAVVPAPAFALRLALGGFADSILMSQRVLPKALVEAGFTFEHPTAAEAIKAVTDGGAANR</sequence>
<evidence type="ECO:0000256" key="1">
    <source>
        <dbReference type="ARBA" id="ARBA00009353"/>
    </source>
</evidence>
<dbReference type="InterPro" id="IPR036291">
    <property type="entry name" value="NAD(P)-bd_dom_sf"/>
</dbReference>
<dbReference type="NCBIfam" id="TIGR01777">
    <property type="entry name" value="yfcH"/>
    <property type="match status" value="1"/>
</dbReference>
<evidence type="ECO:0000313" key="5">
    <source>
        <dbReference type="Proteomes" id="UP000675781"/>
    </source>
</evidence>
<dbReference type="SUPFAM" id="SSF51735">
    <property type="entry name" value="NAD(P)-binding Rossmann-fold domains"/>
    <property type="match status" value="1"/>
</dbReference>
<dbReference type="Pfam" id="PF01370">
    <property type="entry name" value="Epimerase"/>
    <property type="match status" value="1"/>
</dbReference>
<name>A0A941EVL5_9ACTN</name>
<dbReference type="PANTHER" id="PTHR11092:SF0">
    <property type="entry name" value="EPIMERASE FAMILY PROTEIN SDR39U1"/>
    <property type="match status" value="1"/>
</dbReference>
<protein>
    <submittedName>
        <fullName evidence="4">TIGR01777 family oxidoreductase</fullName>
    </submittedName>
</protein>
<reference evidence="4" key="1">
    <citation type="submission" date="2021-04" db="EMBL/GenBank/DDBJ databases">
        <title>Genome based classification of Actinospica acidithermotolerans sp. nov., an actinobacterium isolated from an Indonesian hot spring.</title>
        <authorList>
            <person name="Kusuma A.B."/>
            <person name="Putra K.E."/>
            <person name="Nafisah S."/>
            <person name="Loh J."/>
            <person name="Nouioui I."/>
            <person name="Goodfellow M."/>
        </authorList>
    </citation>
    <scope>NUCLEOTIDE SEQUENCE</scope>
    <source>
        <strain evidence="4">CSCA 57</strain>
    </source>
</reference>
<accession>A0A941EVL5</accession>
<proteinExistence type="inferred from homology"/>
<dbReference type="Pfam" id="PF08338">
    <property type="entry name" value="DUF1731"/>
    <property type="match status" value="1"/>
</dbReference>
<dbReference type="EMBL" id="JAGSOG010000069">
    <property type="protein sequence ID" value="MBR7834754.1"/>
    <property type="molecule type" value="Genomic_DNA"/>
</dbReference>
<feature type="domain" description="DUF1731" evidence="3">
    <location>
        <begin position="247"/>
        <end position="292"/>
    </location>
</feature>
<feature type="domain" description="NAD-dependent epimerase/dehydratase" evidence="2">
    <location>
        <begin position="3"/>
        <end position="214"/>
    </location>
</feature>
<keyword evidence="5" id="KW-1185">Reference proteome</keyword>
<organism evidence="4 5">
    <name type="scientific">Actinospica durhamensis</name>
    <dbReference type="NCBI Taxonomy" id="1508375"/>
    <lineage>
        <taxon>Bacteria</taxon>
        <taxon>Bacillati</taxon>
        <taxon>Actinomycetota</taxon>
        <taxon>Actinomycetes</taxon>
        <taxon>Catenulisporales</taxon>
        <taxon>Actinospicaceae</taxon>
        <taxon>Actinospica</taxon>
    </lineage>
</organism>
<dbReference type="RefSeq" id="WP_212529273.1">
    <property type="nucleotide sequence ID" value="NZ_JAGSOG010000069.1"/>
</dbReference>
<dbReference type="PANTHER" id="PTHR11092">
    <property type="entry name" value="SUGAR NUCLEOTIDE EPIMERASE RELATED"/>
    <property type="match status" value="1"/>
</dbReference>
<dbReference type="AlphaFoldDB" id="A0A941EVL5"/>
<comment type="caution">
    <text evidence="4">The sequence shown here is derived from an EMBL/GenBank/DDBJ whole genome shotgun (WGS) entry which is preliminary data.</text>
</comment>
<evidence type="ECO:0000313" key="4">
    <source>
        <dbReference type="EMBL" id="MBR7834754.1"/>
    </source>
</evidence>
<dbReference type="InterPro" id="IPR013549">
    <property type="entry name" value="DUF1731"/>
</dbReference>
<dbReference type="Proteomes" id="UP000675781">
    <property type="component" value="Unassembled WGS sequence"/>
</dbReference>
<gene>
    <name evidence="4" type="ORF">KDL01_15875</name>
</gene>
<evidence type="ECO:0000259" key="3">
    <source>
        <dbReference type="Pfam" id="PF08338"/>
    </source>
</evidence>